<dbReference type="GO" id="GO:0016301">
    <property type="term" value="F:kinase activity"/>
    <property type="evidence" value="ECO:0007669"/>
    <property type="project" value="InterPro"/>
</dbReference>
<organism evidence="2">
    <name type="scientific">bioreactor metagenome</name>
    <dbReference type="NCBI Taxonomy" id="1076179"/>
    <lineage>
        <taxon>unclassified sequences</taxon>
        <taxon>metagenomes</taxon>
        <taxon>ecological metagenomes</taxon>
    </lineage>
</organism>
<proteinExistence type="predicted"/>
<comment type="caution">
    <text evidence="2">The sequence shown here is derived from an EMBL/GenBank/DDBJ whole genome shotgun (WGS) entry which is preliminary data.</text>
</comment>
<gene>
    <name evidence="2" type="ORF">SDC9_85638</name>
</gene>
<reference evidence="2" key="1">
    <citation type="submission" date="2019-08" db="EMBL/GenBank/DDBJ databases">
        <authorList>
            <person name="Kucharzyk K."/>
            <person name="Murdoch R.W."/>
            <person name="Higgins S."/>
            <person name="Loffler F."/>
        </authorList>
    </citation>
    <scope>NUCLEOTIDE SEQUENCE</scope>
</reference>
<dbReference type="AlphaFoldDB" id="A0A644ZE87"/>
<dbReference type="Pfam" id="PF00485">
    <property type="entry name" value="PRK"/>
    <property type="match status" value="1"/>
</dbReference>
<feature type="domain" description="Phosphoribulokinase/uridine kinase" evidence="1">
    <location>
        <begin position="12"/>
        <end position="62"/>
    </location>
</feature>
<evidence type="ECO:0000313" key="2">
    <source>
        <dbReference type="EMBL" id="MPM39007.1"/>
    </source>
</evidence>
<accession>A0A644ZE87</accession>
<dbReference type="GO" id="GO:0005524">
    <property type="term" value="F:ATP binding"/>
    <property type="evidence" value="ECO:0007669"/>
    <property type="project" value="InterPro"/>
</dbReference>
<dbReference type="Gene3D" id="3.40.50.300">
    <property type="entry name" value="P-loop containing nucleotide triphosphate hydrolases"/>
    <property type="match status" value="1"/>
</dbReference>
<evidence type="ECO:0000259" key="1">
    <source>
        <dbReference type="Pfam" id="PF00485"/>
    </source>
</evidence>
<dbReference type="InterPro" id="IPR027417">
    <property type="entry name" value="P-loop_NTPase"/>
</dbReference>
<dbReference type="InterPro" id="IPR006083">
    <property type="entry name" value="PRK/URK"/>
</dbReference>
<protein>
    <recommendedName>
        <fullName evidence="1">Phosphoribulokinase/uridine kinase domain-containing protein</fullName>
    </recommendedName>
</protein>
<dbReference type="EMBL" id="VSSQ01008491">
    <property type="protein sequence ID" value="MPM39007.1"/>
    <property type="molecule type" value="Genomic_DNA"/>
</dbReference>
<name>A0A644ZE87_9ZZZZ</name>
<dbReference type="SUPFAM" id="SSF52540">
    <property type="entry name" value="P-loop containing nucleoside triphosphate hydrolases"/>
    <property type="match status" value="1"/>
</dbReference>
<sequence>MNLDRYNRISTTDTRLIRRIVRDARERGYSAQQTIQRWDSVTHGEKDYIFPYQENGDKLFNSALVYELSALKVMVEPLLRQVPFGAAEYVESKRLLAMLEWFLPLDTDLIPDNSLMREFIGGSILSDFKLWEQK</sequence>